<reference evidence="2 3" key="2">
    <citation type="submission" date="2017-10" db="EMBL/GenBank/DDBJ databases">
        <title>Genome analyses suggest a sexual origin of heterokaryosis in a supposedly ancient asexual fungus.</title>
        <authorList>
            <person name="Corradi N."/>
            <person name="Sedzielewska K."/>
            <person name="Noel J."/>
            <person name="Charron P."/>
            <person name="Farinelli L."/>
            <person name="Marton T."/>
            <person name="Kruger M."/>
            <person name="Pelin A."/>
            <person name="Brachmann A."/>
            <person name="Corradi N."/>
        </authorList>
    </citation>
    <scope>NUCLEOTIDE SEQUENCE [LARGE SCALE GENOMIC DNA]</scope>
    <source>
        <strain evidence="2 3">A1</strain>
    </source>
</reference>
<dbReference type="OrthoDB" id="2325365at2759"/>
<dbReference type="AlphaFoldDB" id="A0A2I1FB31"/>
<comment type="caution">
    <text evidence="2">The sequence shown here is derived from an EMBL/GenBank/DDBJ whole genome shotgun (WGS) entry which is preliminary data.</text>
</comment>
<evidence type="ECO:0000313" key="3">
    <source>
        <dbReference type="Proteomes" id="UP000232688"/>
    </source>
</evidence>
<gene>
    <name evidence="2" type="ORF">RhiirA1_468604</name>
</gene>
<evidence type="ECO:0000313" key="2">
    <source>
        <dbReference type="EMBL" id="PKC60045.1"/>
    </source>
</evidence>
<feature type="region of interest" description="Disordered" evidence="1">
    <location>
        <begin position="136"/>
        <end position="158"/>
    </location>
</feature>
<proteinExistence type="predicted"/>
<name>A0A2I1FB31_9GLOM</name>
<dbReference type="VEuPathDB" id="FungiDB:RhiirFUN_018696"/>
<dbReference type="VEuPathDB" id="FungiDB:RhiirA1_468604"/>
<sequence length="158" mass="18279">MSLQNSQMWCRNSQAAMVKGEPDIVRIGGSDPRILRIIDENNLSNDGNESKLYSIYNLAREIKDHYTKNDTKYNNLKRIIYQGFGYMVINDCRYGIITTLNQIWFMCRKPENPSIFLISSAVSINQLYISDQTSFWDDDESSDNQDDPPLLPLPDKKN</sequence>
<evidence type="ECO:0000256" key="1">
    <source>
        <dbReference type="SAM" id="MobiDB-lite"/>
    </source>
</evidence>
<dbReference type="EMBL" id="LLXH01001214">
    <property type="protein sequence ID" value="PKC60045.1"/>
    <property type="molecule type" value="Genomic_DNA"/>
</dbReference>
<feature type="compositionally biased region" description="Acidic residues" evidence="1">
    <location>
        <begin position="136"/>
        <end position="146"/>
    </location>
</feature>
<dbReference type="Proteomes" id="UP000232688">
    <property type="component" value="Unassembled WGS sequence"/>
</dbReference>
<organism evidence="2 3">
    <name type="scientific">Rhizophagus irregularis</name>
    <dbReference type="NCBI Taxonomy" id="588596"/>
    <lineage>
        <taxon>Eukaryota</taxon>
        <taxon>Fungi</taxon>
        <taxon>Fungi incertae sedis</taxon>
        <taxon>Mucoromycota</taxon>
        <taxon>Glomeromycotina</taxon>
        <taxon>Glomeromycetes</taxon>
        <taxon>Glomerales</taxon>
        <taxon>Glomeraceae</taxon>
        <taxon>Rhizophagus</taxon>
    </lineage>
</organism>
<protein>
    <submittedName>
        <fullName evidence="2">Uncharacterized protein</fullName>
    </submittedName>
</protein>
<accession>A0A2I1FB31</accession>
<reference evidence="2 3" key="1">
    <citation type="submission" date="2017-10" db="EMBL/GenBank/DDBJ databases">
        <title>Extensive intraspecific genome diversity in a model arbuscular mycorrhizal fungus.</title>
        <authorList>
            <person name="Chen E.C.H."/>
            <person name="Morin E."/>
            <person name="Baudet D."/>
            <person name="Noel J."/>
            <person name="Ndikumana S."/>
            <person name="Charron P."/>
            <person name="St-Onge C."/>
            <person name="Giorgi J."/>
            <person name="Grigoriev I.V."/>
            <person name="Roux C."/>
            <person name="Martin F.M."/>
            <person name="Corradi N."/>
        </authorList>
    </citation>
    <scope>NUCLEOTIDE SEQUENCE [LARGE SCALE GENOMIC DNA]</scope>
    <source>
        <strain evidence="2 3">A1</strain>
    </source>
</reference>